<keyword evidence="1" id="KW-1133">Transmembrane helix</keyword>
<proteinExistence type="predicted"/>
<feature type="transmembrane region" description="Helical" evidence="1">
    <location>
        <begin position="49"/>
        <end position="71"/>
    </location>
</feature>
<dbReference type="AlphaFoldDB" id="A0A942I2J8"/>
<comment type="caution">
    <text evidence="2">The sequence shown here is derived from an EMBL/GenBank/DDBJ whole genome shotgun (WGS) entry which is preliminary data.</text>
</comment>
<dbReference type="RefSeq" id="WP_188255362.1">
    <property type="nucleotide sequence ID" value="NZ_JABVCF010000007.1"/>
</dbReference>
<evidence type="ECO:0000313" key="2">
    <source>
        <dbReference type="EMBL" id="MBS3649802.1"/>
    </source>
</evidence>
<keyword evidence="1" id="KW-0812">Transmembrane</keyword>
<reference evidence="2" key="1">
    <citation type="submission" date="2021-04" db="EMBL/GenBank/DDBJ databases">
        <title>Pseudaminobacter soli sp. nov., isolated from paddy soil contaminated by heavy metals.</title>
        <authorList>
            <person name="Zhang K."/>
        </authorList>
    </citation>
    <scope>NUCLEOTIDE SEQUENCE</scope>
    <source>
        <strain evidence="2">19-2017</strain>
    </source>
</reference>
<evidence type="ECO:0000313" key="3">
    <source>
        <dbReference type="Proteomes" id="UP000680348"/>
    </source>
</evidence>
<organism evidence="2 3">
    <name type="scientific">Pseudaminobacter soli</name>
    <name type="common">ex Zhang et al. 2022</name>
    <dbReference type="NCBI Taxonomy" id="2831468"/>
    <lineage>
        <taxon>Bacteria</taxon>
        <taxon>Pseudomonadati</taxon>
        <taxon>Pseudomonadota</taxon>
        <taxon>Alphaproteobacteria</taxon>
        <taxon>Hyphomicrobiales</taxon>
        <taxon>Phyllobacteriaceae</taxon>
        <taxon>Pseudaminobacter</taxon>
    </lineage>
</organism>
<keyword evidence="1" id="KW-0472">Membrane</keyword>
<dbReference type="Proteomes" id="UP000680348">
    <property type="component" value="Unassembled WGS sequence"/>
</dbReference>
<sequence length="183" mass="19633">MAILPTGCPDSHRKPAERTLPLGALTAFVVFSIVGSGVFILSQNMDIDAWWLPIVVGWVGTAAGILALVLVYQPRAVRRGECTREHAPDQGGSRQSATWKGLWRIVLILAATAYGCLAIYAVGPGFLLMCAVLSVPGILFFIWARRETGQHAIGPLEALLTATIVVICLLATFHMWTGVVSPP</sequence>
<evidence type="ECO:0008006" key="4">
    <source>
        <dbReference type="Google" id="ProtNLM"/>
    </source>
</evidence>
<evidence type="ECO:0000256" key="1">
    <source>
        <dbReference type="SAM" id="Phobius"/>
    </source>
</evidence>
<keyword evidence="3" id="KW-1185">Reference proteome</keyword>
<name>A0A942I2J8_9HYPH</name>
<accession>A0A942I2J8</accession>
<feature type="transmembrane region" description="Helical" evidence="1">
    <location>
        <begin position="102"/>
        <end position="120"/>
    </location>
</feature>
<gene>
    <name evidence="2" type="ORF">KEU06_14410</name>
</gene>
<feature type="transmembrane region" description="Helical" evidence="1">
    <location>
        <begin position="126"/>
        <end position="144"/>
    </location>
</feature>
<feature type="transmembrane region" description="Helical" evidence="1">
    <location>
        <begin position="156"/>
        <end position="176"/>
    </location>
</feature>
<feature type="transmembrane region" description="Helical" evidence="1">
    <location>
        <begin position="20"/>
        <end position="43"/>
    </location>
</feature>
<protein>
    <recommendedName>
        <fullName evidence="4">Tripartite tricarboxylate transporter TctB family protein</fullName>
    </recommendedName>
</protein>
<dbReference type="EMBL" id="JAGWCR010000007">
    <property type="protein sequence ID" value="MBS3649802.1"/>
    <property type="molecule type" value="Genomic_DNA"/>
</dbReference>